<evidence type="ECO:0000313" key="4">
    <source>
        <dbReference type="EMBL" id="CCM06451.1"/>
    </source>
</evidence>
<dbReference type="PANTHER" id="PTHR43539:SF68">
    <property type="entry name" value="FLAVIN-BINDING MONOOXYGENASE-LIKE PROTEIN (AFU_ORTHOLOGUE AFUA_4G09220)"/>
    <property type="match status" value="1"/>
</dbReference>
<dbReference type="PANTHER" id="PTHR43539">
    <property type="entry name" value="FLAVIN-BINDING MONOOXYGENASE-LIKE PROTEIN (AFU_ORTHOLOGUE AFUA_4G09220)"/>
    <property type="match status" value="1"/>
</dbReference>
<protein>
    <recommendedName>
        <fullName evidence="6">FAD/NAD(P)-binding domain-containing protein</fullName>
    </recommendedName>
</protein>
<dbReference type="Gene3D" id="3.50.50.60">
    <property type="entry name" value="FAD/NAD(P)-binding domain"/>
    <property type="match status" value="1"/>
</dbReference>
<keyword evidence="5" id="KW-1185">Reference proteome</keyword>
<dbReference type="Proteomes" id="UP000006352">
    <property type="component" value="Unassembled WGS sequence"/>
</dbReference>
<keyword evidence="1" id="KW-0285">Flavoprotein</keyword>
<dbReference type="GO" id="GO:0050661">
    <property type="term" value="F:NADP binding"/>
    <property type="evidence" value="ECO:0007669"/>
    <property type="project" value="InterPro"/>
</dbReference>
<evidence type="ECO:0000256" key="1">
    <source>
        <dbReference type="ARBA" id="ARBA00022630"/>
    </source>
</evidence>
<organism evidence="4 5">
    <name type="scientific">Fibroporia radiculosa</name>
    <dbReference type="NCBI Taxonomy" id="599839"/>
    <lineage>
        <taxon>Eukaryota</taxon>
        <taxon>Fungi</taxon>
        <taxon>Dikarya</taxon>
        <taxon>Basidiomycota</taxon>
        <taxon>Agaricomycotina</taxon>
        <taxon>Agaricomycetes</taxon>
        <taxon>Polyporales</taxon>
        <taxon>Fibroporiaceae</taxon>
        <taxon>Fibroporia</taxon>
    </lineage>
</organism>
<reference evidence="4 5" key="1">
    <citation type="journal article" date="2012" name="Appl. Environ. Microbiol.">
        <title>Short-read sequencing for genomic analysis of the brown rot fungus Fibroporia radiculosa.</title>
        <authorList>
            <person name="Tang J.D."/>
            <person name="Perkins A.D."/>
            <person name="Sonstegard T.S."/>
            <person name="Schroeder S.G."/>
            <person name="Burgess S.C."/>
            <person name="Diehl S.V."/>
        </authorList>
    </citation>
    <scope>NUCLEOTIDE SEQUENCE [LARGE SCALE GENOMIC DNA]</scope>
    <source>
        <strain evidence="4 5">TFFH 294</strain>
    </source>
</reference>
<dbReference type="OrthoDB" id="74360at2759"/>
<dbReference type="RefSeq" id="XP_012185734.1">
    <property type="nucleotide sequence ID" value="XM_012330344.1"/>
</dbReference>
<dbReference type="InterPro" id="IPR020946">
    <property type="entry name" value="Flavin_mOase-like"/>
</dbReference>
<dbReference type="EMBL" id="HE797336">
    <property type="protein sequence ID" value="CCM06451.1"/>
    <property type="molecule type" value="Genomic_DNA"/>
</dbReference>
<evidence type="ECO:0008006" key="6">
    <source>
        <dbReference type="Google" id="ProtNLM"/>
    </source>
</evidence>
<name>J4ICI1_9APHY</name>
<dbReference type="SUPFAM" id="SSF51905">
    <property type="entry name" value="FAD/NAD(P)-binding domain"/>
    <property type="match status" value="2"/>
</dbReference>
<dbReference type="AlphaFoldDB" id="J4ICI1"/>
<dbReference type="GO" id="GO:0004499">
    <property type="term" value="F:N,N-dimethylaniline monooxygenase activity"/>
    <property type="evidence" value="ECO:0007669"/>
    <property type="project" value="InterPro"/>
</dbReference>
<dbReference type="InterPro" id="IPR036188">
    <property type="entry name" value="FAD/NAD-bd_sf"/>
</dbReference>
<dbReference type="GeneID" id="24101351"/>
<evidence type="ECO:0000313" key="5">
    <source>
        <dbReference type="Proteomes" id="UP000006352"/>
    </source>
</evidence>
<evidence type="ECO:0000256" key="2">
    <source>
        <dbReference type="ARBA" id="ARBA00022827"/>
    </source>
</evidence>
<dbReference type="InParanoid" id="J4ICI1"/>
<gene>
    <name evidence="4" type="ORF">FIBRA_08715</name>
</gene>
<proteinExistence type="predicted"/>
<dbReference type="GO" id="GO:0050660">
    <property type="term" value="F:flavin adenine dinucleotide binding"/>
    <property type="evidence" value="ECO:0007669"/>
    <property type="project" value="InterPro"/>
</dbReference>
<dbReference type="HOGENOM" id="CLU_015676_1_0_1"/>
<dbReference type="STRING" id="599839.J4ICI1"/>
<sequence length="578" mass="64695">MSVDYQQIADSWLREFARAAFTGDVNNTVQTFLPHGWLRDALVFTWDTRSLEGRDSIAAYLSDTLSAAHLSNFKLDEQPGLRAEPALDGNAIAAGFTFEMPDRRAHGYVYLLREEDSGEWKALTLFTNLEDIKGYEEIGPEPGSYGGHTLAWEEVNGSRRARIENDPYVLILGAGQTGLQIAARFRQMDIPTVVLEKNKRVGDQWRQRYPTLSLHTTRNHHTLLYQPYPRNWPLYTPRDKVADWLEQYAQSQDLIVWTSSQILPTPTYDAVRHRWDVVVDKDGTSVRLRPAHIVVATGFLGPPRIPEVPGRNVFKGTVMHASAYMGGRPFVGKRAIVVGAGNTSADICQDLAFRGAQEVTMVQRSSTCVISIGTVKEAMDEHYPDGMPSDVCDLRFNAMPLALQRRMARAREAEMWENEKELHAKLRGSGLKLNMGRDGSGQHFLIFERAGGFWIDVGVADIINSGRVKVKQGIEIERLTENGALFTDGSELEVDLVVLATGYADCRVSLKEVFGDDIVARTPYLWGMDEEGELHGCYRPSGHPGLWYTGGDFAMSRFLSKQLGLQIKASELGLRPFI</sequence>
<evidence type="ECO:0000256" key="3">
    <source>
        <dbReference type="ARBA" id="ARBA00023002"/>
    </source>
</evidence>
<accession>J4ICI1</accession>
<dbReference type="InterPro" id="IPR050982">
    <property type="entry name" value="Auxin_biosynth/cation_transpt"/>
</dbReference>
<keyword evidence="2" id="KW-0274">FAD</keyword>
<keyword evidence="3" id="KW-0560">Oxidoreductase</keyword>
<dbReference type="Pfam" id="PF00743">
    <property type="entry name" value="FMO-like"/>
    <property type="match status" value="1"/>
</dbReference>